<proteinExistence type="predicted"/>
<dbReference type="PANTHER" id="PTHR23259:SF69">
    <property type="entry name" value="GEO11767P1-RELATED"/>
    <property type="match status" value="1"/>
</dbReference>
<dbReference type="GO" id="GO:0030414">
    <property type="term" value="F:peptidase inhibitor activity"/>
    <property type="evidence" value="ECO:0007669"/>
    <property type="project" value="UniProtKB-KW"/>
</dbReference>
<evidence type="ECO:0000256" key="1">
    <source>
        <dbReference type="ARBA" id="ARBA00022690"/>
    </source>
</evidence>
<reference evidence="5" key="1">
    <citation type="submission" date="2013-09" db="EMBL/GenBank/DDBJ databases">
        <title>The Genome Sequence of Anopheles culicifacies species A.</title>
        <authorList>
            <consortium name="The Broad Institute Genomics Platform"/>
            <person name="Neafsey D.E."/>
            <person name="Besansky N."/>
            <person name="Howell P."/>
            <person name="Walton C."/>
            <person name="Young S.K."/>
            <person name="Zeng Q."/>
            <person name="Gargeya S."/>
            <person name="Fitzgerald M."/>
            <person name="Haas B."/>
            <person name="Abouelleil A."/>
            <person name="Allen A.W."/>
            <person name="Alvarado L."/>
            <person name="Arachchi H.M."/>
            <person name="Berlin A.M."/>
            <person name="Chapman S.B."/>
            <person name="Gainer-Dewar J."/>
            <person name="Goldberg J."/>
            <person name="Griggs A."/>
            <person name="Gujja S."/>
            <person name="Hansen M."/>
            <person name="Howarth C."/>
            <person name="Imamovic A."/>
            <person name="Ireland A."/>
            <person name="Larimer J."/>
            <person name="McCowan C."/>
            <person name="Murphy C."/>
            <person name="Pearson M."/>
            <person name="Poon T.W."/>
            <person name="Priest M."/>
            <person name="Roberts A."/>
            <person name="Saif S."/>
            <person name="Shea T."/>
            <person name="Sisk P."/>
            <person name="Sykes S."/>
            <person name="Wortman J."/>
            <person name="Nusbaum C."/>
            <person name="Birren B."/>
        </authorList>
    </citation>
    <scope>NUCLEOTIDE SEQUENCE [LARGE SCALE GENOMIC DNA]</scope>
    <source>
        <strain evidence="5">A-37</strain>
    </source>
</reference>
<keyword evidence="1" id="KW-0646">Protease inhibitor</keyword>
<dbReference type="InterPro" id="IPR051368">
    <property type="entry name" value="SerProtInhib-TIL_Domain"/>
</dbReference>
<protein>
    <recommendedName>
        <fullName evidence="3">TIL domain-containing protein</fullName>
    </recommendedName>
</protein>
<accession>A0A182MJ37</accession>
<sequence>MNYNISIPIWRETVLSVPIESLITSSCSSCPTKILCCVANVSSTKRLELESSTAPPDDDVLIALRGRFDVVEQRLACGYVLITVPANAHPILHRFHLIPGGVDEMSSAGKFAALVLCNYDCNGPNEEYYSCTSPCRRNCASLTKPLENCETMCVSGCFCKLGYFRREDNACVKPWLCANDTLESKFPNRINLESLH</sequence>
<dbReference type="EMBL" id="AXCM01003360">
    <property type="status" value="NOT_ANNOTATED_CDS"/>
    <property type="molecule type" value="Genomic_DNA"/>
</dbReference>
<evidence type="ECO:0000259" key="3">
    <source>
        <dbReference type="Pfam" id="PF01826"/>
    </source>
</evidence>
<dbReference type="CDD" id="cd19941">
    <property type="entry name" value="TIL"/>
    <property type="match status" value="1"/>
</dbReference>
<dbReference type="InterPro" id="IPR002919">
    <property type="entry name" value="TIL_dom"/>
</dbReference>
<keyword evidence="2" id="KW-1015">Disulfide bond</keyword>
<evidence type="ECO:0000256" key="2">
    <source>
        <dbReference type="ARBA" id="ARBA00023157"/>
    </source>
</evidence>
<dbReference type="Gene3D" id="2.10.25.10">
    <property type="entry name" value="Laminin"/>
    <property type="match status" value="1"/>
</dbReference>
<name>A0A182MJ37_9DIPT</name>
<feature type="domain" description="TIL" evidence="3">
    <location>
        <begin position="123"/>
        <end position="177"/>
    </location>
</feature>
<dbReference type="Pfam" id="PF01826">
    <property type="entry name" value="TIL"/>
    <property type="match status" value="1"/>
</dbReference>
<evidence type="ECO:0000313" key="4">
    <source>
        <dbReference type="EnsemblMetazoa" id="ACUA019501-PA"/>
    </source>
</evidence>
<reference evidence="4" key="2">
    <citation type="submission" date="2020-05" db="UniProtKB">
        <authorList>
            <consortium name="EnsemblMetazoa"/>
        </authorList>
    </citation>
    <scope>IDENTIFICATION</scope>
    <source>
        <strain evidence="4">A-37</strain>
    </source>
</reference>
<dbReference type="PANTHER" id="PTHR23259">
    <property type="entry name" value="RIDDLE"/>
    <property type="match status" value="1"/>
</dbReference>
<evidence type="ECO:0000313" key="5">
    <source>
        <dbReference type="Proteomes" id="UP000075883"/>
    </source>
</evidence>
<dbReference type="EnsemblMetazoa" id="ACUA019501-RA">
    <property type="protein sequence ID" value="ACUA019501-PA"/>
    <property type="gene ID" value="ACUA019501"/>
</dbReference>
<dbReference type="VEuPathDB" id="VectorBase:ACUA019501"/>
<keyword evidence="5" id="KW-1185">Reference proteome</keyword>
<dbReference type="Proteomes" id="UP000075883">
    <property type="component" value="Unassembled WGS sequence"/>
</dbReference>
<dbReference type="InterPro" id="IPR036084">
    <property type="entry name" value="Ser_inhib-like_sf"/>
</dbReference>
<dbReference type="SUPFAM" id="SSF57567">
    <property type="entry name" value="Serine protease inhibitors"/>
    <property type="match status" value="1"/>
</dbReference>
<dbReference type="AlphaFoldDB" id="A0A182MJ37"/>
<organism evidence="4 5">
    <name type="scientific">Anopheles culicifacies</name>
    <dbReference type="NCBI Taxonomy" id="139723"/>
    <lineage>
        <taxon>Eukaryota</taxon>
        <taxon>Metazoa</taxon>
        <taxon>Ecdysozoa</taxon>
        <taxon>Arthropoda</taxon>
        <taxon>Hexapoda</taxon>
        <taxon>Insecta</taxon>
        <taxon>Pterygota</taxon>
        <taxon>Neoptera</taxon>
        <taxon>Endopterygota</taxon>
        <taxon>Diptera</taxon>
        <taxon>Nematocera</taxon>
        <taxon>Culicoidea</taxon>
        <taxon>Culicidae</taxon>
        <taxon>Anophelinae</taxon>
        <taxon>Anopheles</taxon>
        <taxon>culicifacies species complex</taxon>
    </lineage>
</organism>